<evidence type="ECO:0000256" key="2">
    <source>
        <dbReference type="ARBA" id="ARBA00022679"/>
    </source>
</evidence>
<comment type="caution">
    <text evidence="4">The sequence shown here is derived from an EMBL/GenBank/DDBJ whole genome shotgun (WGS) entry which is preliminary data.</text>
</comment>
<sequence length="118" mass="13179">SDISNSASIDSLKSFSIPGLHLQHRRASSYDDQLHSFAEGLRDSLSNTLNVYYPFAGRYKDTFSIDCNDAGVDFVRARVACDMSDALHQQAVDEDRLLPFLACRPQGGAWIRTASWCF</sequence>
<organism evidence="4 5">
    <name type="scientific">Linum tenue</name>
    <dbReference type="NCBI Taxonomy" id="586396"/>
    <lineage>
        <taxon>Eukaryota</taxon>
        <taxon>Viridiplantae</taxon>
        <taxon>Streptophyta</taxon>
        <taxon>Embryophyta</taxon>
        <taxon>Tracheophyta</taxon>
        <taxon>Spermatophyta</taxon>
        <taxon>Magnoliopsida</taxon>
        <taxon>eudicotyledons</taxon>
        <taxon>Gunneridae</taxon>
        <taxon>Pentapetalae</taxon>
        <taxon>rosids</taxon>
        <taxon>fabids</taxon>
        <taxon>Malpighiales</taxon>
        <taxon>Linaceae</taxon>
        <taxon>Linum</taxon>
    </lineage>
</organism>
<dbReference type="AlphaFoldDB" id="A0AAV0L3E5"/>
<dbReference type="PANTHER" id="PTHR31623">
    <property type="entry name" value="F21J9.9"/>
    <property type="match status" value="1"/>
</dbReference>
<comment type="similarity">
    <text evidence="1">Belongs to the plant acyltransferase family.</text>
</comment>
<dbReference type="InterPro" id="IPR023213">
    <property type="entry name" value="CAT-like_dom_sf"/>
</dbReference>
<protein>
    <submittedName>
        <fullName evidence="4">Uncharacterized protein</fullName>
    </submittedName>
</protein>
<keyword evidence="3" id="KW-0012">Acyltransferase</keyword>
<evidence type="ECO:0000313" key="5">
    <source>
        <dbReference type="Proteomes" id="UP001154282"/>
    </source>
</evidence>
<reference evidence="4" key="1">
    <citation type="submission" date="2022-08" db="EMBL/GenBank/DDBJ databases">
        <authorList>
            <person name="Gutierrez-Valencia J."/>
        </authorList>
    </citation>
    <scope>NUCLEOTIDE SEQUENCE</scope>
</reference>
<evidence type="ECO:0000256" key="1">
    <source>
        <dbReference type="ARBA" id="ARBA00009861"/>
    </source>
</evidence>
<dbReference type="GO" id="GO:0016746">
    <property type="term" value="F:acyltransferase activity"/>
    <property type="evidence" value="ECO:0007669"/>
    <property type="project" value="UniProtKB-KW"/>
</dbReference>
<dbReference type="PANTHER" id="PTHR31623:SF28">
    <property type="entry name" value="BAHD ACYLTRANSFERASE"/>
    <property type="match status" value="1"/>
</dbReference>
<dbReference type="Pfam" id="PF02458">
    <property type="entry name" value="Transferase"/>
    <property type="match status" value="1"/>
</dbReference>
<dbReference type="EMBL" id="CAMGYJ010000006">
    <property type="protein sequence ID" value="CAI0428716.1"/>
    <property type="molecule type" value="Genomic_DNA"/>
</dbReference>
<accession>A0AAV0L3E5</accession>
<keyword evidence="5" id="KW-1185">Reference proteome</keyword>
<proteinExistence type="inferred from homology"/>
<evidence type="ECO:0000313" key="4">
    <source>
        <dbReference type="EMBL" id="CAI0428716.1"/>
    </source>
</evidence>
<dbReference type="Gene3D" id="3.30.559.10">
    <property type="entry name" value="Chloramphenicol acetyltransferase-like domain"/>
    <property type="match status" value="1"/>
</dbReference>
<feature type="non-terminal residue" evidence="4">
    <location>
        <position position="1"/>
    </location>
</feature>
<evidence type="ECO:0000256" key="3">
    <source>
        <dbReference type="ARBA" id="ARBA00023315"/>
    </source>
</evidence>
<keyword evidence="2" id="KW-0808">Transferase</keyword>
<dbReference type="Proteomes" id="UP001154282">
    <property type="component" value="Unassembled WGS sequence"/>
</dbReference>
<name>A0AAV0L3E5_9ROSI</name>
<gene>
    <name evidence="4" type="ORF">LITE_LOCUS21790</name>
</gene>